<comment type="caution">
    <text evidence="5">The sequence shown here is derived from an EMBL/GenBank/DDBJ whole genome shotgun (WGS) entry which is preliminary data.</text>
</comment>
<gene>
    <name evidence="5" type="ORF">RS030_172617</name>
</gene>
<feature type="domain" description="AN1-type" evidence="4">
    <location>
        <begin position="11"/>
        <end position="50"/>
    </location>
</feature>
<dbReference type="Proteomes" id="UP001311799">
    <property type="component" value="Unassembled WGS sequence"/>
</dbReference>
<evidence type="ECO:0000313" key="6">
    <source>
        <dbReference type="Proteomes" id="UP001311799"/>
    </source>
</evidence>
<evidence type="ECO:0000259" key="4">
    <source>
        <dbReference type="SMART" id="SM00154"/>
    </source>
</evidence>
<dbReference type="InterPro" id="IPR035896">
    <property type="entry name" value="AN1-like_Znf"/>
</dbReference>
<evidence type="ECO:0000256" key="3">
    <source>
        <dbReference type="ARBA" id="ARBA00022833"/>
    </source>
</evidence>
<keyword evidence="1" id="KW-0479">Metal-binding</keyword>
<organism evidence="5 6">
    <name type="scientific">Cryptosporidium xiaoi</name>
    <dbReference type="NCBI Taxonomy" id="659607"/>
    <lineage>
        <taxon>Eukaryota</taxon>
        <taxon>Sar</taxon>
        <taxon>Alveolata</taxon>
        <taxon>Apicomplexa</taxon>
        <taxon>Conoidasida</taxon>
        <taxon>Coccidia</taxon>
        <taxon>Eucoccidiorida</taxon>
        <taxon>Eimeriorina</taxon>
        <taxon>Cryptosporidiidae</taxon>
        <taxon>Cryptosporidium</taxon>
    </lineage>
</organism>
<protein>
    <recommendedName>
        <fullName evidence="4">AN1-type domain-containing protein</fullName>
    </recommendedName>
</protein>
<sequence length="272" mass="30568">MVELEEIGIRCCYPDCNLLQFIPFECKYCELKFCIDHVDEKLHECKPKPLNRSNTFLSNKKDSGEGNVVISHVNCTTKNCKNIGIKCRKCEKTLCSRHIYPSEHKCLGEASGIFPYNITQKNKLAIGPSGIGVVNSEIIRGVELPSNKSGKILRKVMIKSKSIGDSKIPINSRVAIALFVEEEIKCRKLINNKLPICIWINGLKPIGWNLDYITEILGVLKNKKEGKLFGGTCDLRLVSVNDSGERKELKMNHESRSCVNDGDTLYLVYGCK</sequence>
<dbReference type="Gene3D" id="4.10.1110.10">
    <property type="entry name" value="AN1-like Zinc finger"/>
    <property type="match status" value="2"/>
</dbReference>
<keyword evidence="2" id="KW-0863">Zinc-finger</keyword>
<dbReference type="GO" id="GO:0008270">
    <property type="term" value="F:zinc ion binding"/>
    <property type="evidence" value="ECO:0007669"/>
    <property type="project" value="UniProtKB-KW"/>
</dbReference>
<dbReference type="SMART" id="SM00154">
    <property type="entry name" value="ZnF_AN1"/>
    <property type="match status" value="2"/>
</dbReference>
<accession>A0AAV9Y0B9</accession>
<dbReference type="EMBL" id="JAWDEY010000008">
    <property type="protein sequence ID" value="KAK6590253.1"/>
    <property type="molecule type" value="Genomic_DNA"/>
</dbReference>
<reference evidence="5 6" key="1">
    <citation type="submission" date="2023-10" db="EMBL/GenBank/DDBJ databases">
        <title>Comparative genomics analysis reveals potential genetic determinants of host preference in Cryptosporidium xiaoi.</title>
        <authorList>
            <person name="Xiao L."/>
            <person name="Li J."/>
        </authorList>
    </citation>
    <scope>NUCLEOTIDE SEQUENCE [LARGE SCALE GENOMIC DNA]</scope>
    <source>
        <strain evidence="5 6">52996</strain>
    </source>
</reference>
<dbReference type="AlphaFoldDB" id="A0AAV9Y0B9"/>
<evidence type="ECO:0000256" key="1">
    <source>
        <dbReference type="ARBA" id="ARBA00022723"/>
    </source>
</evidence>
<dbReference type="SUPFAM" id="SSF118310">
    <property type="entry name" value="AN1-like Zinc finger"/>
    <property type="match status" value="2"/>
</dbReference>
<keyword evidence="6" id="KW-1185">Reference proteome</keyword>
<evidence type="ECO:0000256" key="2">
    <source>
        <dbReference type="ARBA" id="ARBA00022771"/>
    </source>
</evidence>
<dbReference type="Pfam" id="PF01428">
    <property type="entry name" value="zf-AN1"/>
    <property type="match status" value="1"/>
</dbReference>
<keyword evidence="3" id="KW-0862">Zinc</keyword>
<feature type="domain" description="AN1-type" evidence="4">
    <location>
        <begin position="75"/>
        <end position="111"/>
    </location>
</feature>
<evidence type="ECO:0000313" key="5">
    <source>
        <dbReference type="EMBL" id="KAK6590253.1"/>
    </source>
</evidence>
<dbReference type="InterPro" id="IPR000058">
    <property type="entry name" value="Znf_AN1"/>
</dbReference>
<name>A0AAV9Y0B9_9CRYT</name>
<proteinExistence type="predicted"/>